<dbReference type="AlphaFoldDB" id="A0A7G9Z6D0"/>
<protein>
    <submittedName>
        <fullName evidence="5">Dihydroorotate dehydrogenase</fullName>
        <ecNumber evidence="5">1.3.-.-</ecNumber>
    </submittedName>
</protein>
<evidence type="ECO:0000259" key="4">
    <source>
        <dbReference type="PROSITE" id="PS51384"/>
    </source>
</evidence>
<comment type="cofactor">
    <cofactor evidence="1">
        <name>FMN</name>
        <dbReference type="ChEBI" id="CHEBI:58210"/>
    </cofactor>
</comment>
<dbReference type="PANTHER" id="PTHR43513:SF3">
    <property type="entry name" value="DIHYDROOROTATE DEHYDROGENASE B (NAD(+)), ELECTRON TRANSFER SUBUNIT-RELATED"/>
    <property type="match status" value="1"/>
</dbReference>
<gene>
    <name evidence="5" type="primary">pyrD</name>
    <name evidence="5" type="ORF">LEBEIBBM_00029</name>
</gene>
<proteinExistence type="predicted"/>
<dbReference type="PROSITE" id="PS00912">
    <property type="entry name" value="DHODEHASE_2"/>
    <property type="match status" value="1"/>
</dbReference>
<dbReference type="NCBIfam" id="NF000796">
    <property type="entry name" value="PRK00054.1-1"/>
    <property type="match status" value="1"/>
</dbReference>
<dbReference type="SUPFAM" id="SSF52343">
    <property type="entry name" value="Ferredoxin reductase-like, C-terminal NADP-linked domain"/>
    <property type="match status" value="1"/>
</dbReference>
<dbReference type="Pfam" id="PF10418">
    <property type="entry name" value="DHODB_Fe-S_bind"/>
    <property type="match status" value="1"/>
</dbReference>
<dbReference type="SUPFAM" id="SSF51395">
    <property type="entry name" value="FMN-linked oxidoreductases"/>
    <property type="match status" value="1"/>
</dbReference>
<dbReference type="EMBL" id="MT631630">
    <property type="protein sequence ID" value="QNO55814.1"/>
    <property type="molecule type" value="Genomic_DNA"/>
</dbReference>
<name>A0A7G9Z6D0_9EURY</name>
<dbReference type="InterPro" id="IPR050353">
    <property type="entry name" value="PyrK_electron_transfer"/>
</dbReference>
<dbReference type="EC" id="1.3.-.-" evidence="5"/>
<dbReference type="InterPro" id="IPR019480">
    <property type="entry name" value="Dihydroorotate_DH_Fe-S-bd"/>
</dbReference>
<dbReference type="Gene3D" id="3.40.50.80">
    <property type="entry name" value="Nucleotide-binding domain of ferredoxin-NADP reductase (FNR) module"/>
    <property type="match status" value="1"/>
</dbReference>
<dbReference type="SUPFAM" id="SSF63380">
    <property type="entry name" value="Riboflavin synthase domain-like"/>
    <property type="match status" value="1"/>
</dbReference>
<dbReference type="UniPathway" id="UPA00070"/>
<accession>A0A7G9Z6D0</accession>
<dbReference type="InterPro" id="IPR005720">
    <property type="entry name" value="Dihydroorotate_DH_cat"/>
</dbReference>
<dbReference type="GO" id="GO:0006207">
    <property type="term" value="P:'de novo' pyrimidine nucleobase biosynthetic process"/>
    <property type="evidence" value="ECO:0007669"/>
    <property type="project" value="InterPro"/>
</dbReference>
<evidence type="ECO:0000256" key="2">
    <source>
        <dbReference type="ARBA" id="ARBA00004725"/>
    </source>
</evidence>
<dbReference type="GO" id="GO:0044205">
    <property type="term" value="P:'de novo' UMP biosynthetic process"/>
    <property type="evidence" value="ECO:0007669"/>
    <property type="project" value="UniProtKB-UniPathway"/>
</dbReference>
<dbReference type="InterPro" id="IPR017927">
    <property type="entry name" value="FAD-bd_FR_type"/>
</dbReference>
<dbReference type="Pfam" id="PF01180">
    <property type="entry name" value="DHO_dh"/>
    <property type="match status" value="1"/>
</dbReference>
<dbReference type="InterPro" id="IPR001433">
    <property type="entry name" value="OxRdtase_FAD/NAD-bd"/>
</dbReference>
<evidence type="ECO:0000256" key="3">
    <source>
        <dbReference type="ARBA" id="ARBA00023002"/>
    </source>
</evidence>
<organism evidence="5">
    <name type="scientific">Candidatus Methanophaga sp. ANME-1 ERB7</name>
    <dbReference type="NCBI Taxonomy" id="2759913"/>
    <lineage>
        <taxon>Archaea</taxon>
        <taxon>Methanobacteriati</taxon>
        <taxon>Methanobacteriota</taxon>
        <taxon>Stenosarchaea group</taxon>
        <taxon>Methanomicrobia</taxon>
        <taxon>Candidatus Methanophagales</taxon>
        <taxon>Candidatus Methanophagaceae</taxon>
        <taxon>Candidatus Methanophaga</taxon>
    </lineage>
</organism>
<dbReference type="InterPro" id="IPR017938">
    <property type="entry name" value="Riboflavin_synthase-like_b-brl"/>
</dbReference>
<dbReference type="InterPro" id="IPR039261">
    <property type="entry name" value="FNR_nucleotide-bd"/>
</dbReference>
<sequence length="606" mass="65086">MSLIAGCYSIYTRINIKMPLNSPTLHNIEAIKTETDEVKSFTFHSPEIARDSEPGQFVMVWSPCIDEIPISIADASPEGEVVVAIADVGDCSHSLHQKHEGDLVGLRGPYGRGFTIIGESLCMVAGGYGAAPLRFAAKRAKEIDTQVVVLEGARSSAELLYIAEFERMSCDIKIATEDGSEGYSGTITELLEELLASGEEFERVLTCGPELMLERVCRITSGAEIPTQVSVERIVKCGCGACGSCDLGGYRICKDGPIFDAKSLAGTEFGRWKRAASGKRIAIASDAGELLSIPPARFIPKYEPELATEVCGIKFTNPIANAAGFGFSGKLLYRYAVAGAGAVVTKSVGLYEQEGYPNPTFIELAPRSYVNAMGLPNPGITDYGLEIGDAKYADVPLILSIFGKNVEECREVAEIASKYPIDMLEFNASCPHSDFVAIENQPKLLRSIIHEIRAIVHPKPIAVKISPNVGDPAGLAMTLEKAGADAITAINTVIARPVDQRLDNPILGNPTGYGGKSGKDLTVGGKEIVFNLYKELKIPIIAVGGIFTAKDVIDYAKNGASMFQVGSALVSEDLEIFSTLKKDLKEYLTVNGYKNIGELVGEAHRR</sequence>
<dbReference type="PANTHER" id="PTHR43513">
    <property type="entry name" value="DIHYDROOROTATE DEHYDROGENASE B (NAD(+)), ELECTRON TRANSFER SUBUNIT"/>
    <property type="match status" value="1"/>
</dbReference>
<dbReference type="InterPro" id="IPR013785">
    <property type="entry name" value="Aldolase_TIM"/>
</dbReference>
<keyword evidence="3 5" id="KW-0560">Oxidoreductase</keyword>
<dbReference type="Gene3D" id="2.40.30.10">
    <property type="entry name" value="Translation factors"/>
    <property type="match status" value="1"/>
</dbReference>
<feature type="domain" description="FAD-binding FR-type" evidence="4">
    <location>
        <begin position="21"/>
        <end position="116"/>
    </location>
</feature>
<dbReference type="PROSITE" id="PS51384">
    <property type="entry name" value="FAD_FR"/>
    <property type="match status" value="1"/>
</dbReference>
<dbReference type="Gene3D" id="3.20.20.70">
    <property type="entry name" value="Aldolase class I"/>
    <property type="match status" value="1"/>
</dbReference>
<dbReference type="GO" id="GO:0004152">
    <property type="term" value="F:dihydroorotate dehydrogenase activity"/>
    <property type="evidence" value="ECO:0007669"/>
    <property type="project" value="UniProtKB-ARBA"/>
</dbReference>
<dbReference type="GO" id="GO:0005737">
    <property type="term" value="C:cytoplasm"/>
    <property type="evidence" value="ECO:0007669"/>
    <property type="project" value="InterPro"/>
</dbReference>
<dbReference type="InterPro" id="IPR001295">
    <property type="entry name" value="Dihydroorotate_DH_CS"/>
</dbReference>
<comment type="pathway">
    <text evidence="2">Pyrimidine metabolism; UMP biosynthesis via de novo pathway.</text>
</comment>
<dbReference type="PROSITE" id="PS00911">
    <property type="entry name" value="DHODEHASE_1"/>
    <property type="match status" value="1"/>
</dbReference>
<evidence type="ECO:0000256" key="1">
    <source>
        <dbReference type="ARBA" id="ARBA00001917"/>
    </source>
</evidence>
<evidence type="ECO:0000313" key="5">
    <source>
        <dbReference type="EMBL" id="QNO55814.1"/>
    </source>
</evidence>
<dbReference type="Pfam" id="PF00175">
    <property type="entry name" value="NAD_binding_1"/>
    <property type="match status" value="1"/>
</dbReference>
<reference evidence="5" key="1">
    <citation type="submission" date="2020-06" db="EMBL/GenBank/DDBJ databases">
        <title>Unique genomic features of the anaerobic methanotrophic archaea.</title>
        <authorList>
            <person name="Chadwick G.L."/>
            <person name="Skennerton C.T."/>
            <person name="Laso-Perez R."/>
            <person name="Leu A.O."/>
            <person name="Speth D.R."/>
            <person name="Yu H."/>
            <person name="Morgan-Lang C."/>
            <person name="Hatzenpichler R."/>
            <person name="Goudeau D."/>
            <person name="Malmstrom R."/>
            <person name="Brazelton W.J."/>
            <person name="Woyke T."/>
            <person name="Hallam S.J."/>
            <person name="Tyson G.W."/>
            <person name="Wegener G."/>
            <person name="Boetius A."/>
            <person name="Orphan V."/>
        </authorList>
    </citation>
    <scope>NUCLEOTIDE SEQUENCE</scope>
</reference>